<feature type="transmembrane region" description="Helical" evidence="7">
    <location>
        <begin position="421"/>
        <end position="442"/>
    </location>
</feature>
<evidence type="ECO:0000256" key="6">
    <source>
        <dbReference type="SAM" id="MobiDB-lite"/>
    </source>
</evidence>
<feature type="transmembrane region" description="Helical" evidence="7">
    <location>
        <begin position="212"/>
        <end position="231"/>
    </location>
</feature>
<evidence type="ECO:0000313" key="8">
    <source>
        <dbReference type="EMBL" id="MFC5053549.1"/>
    </source>
</evidence>
<organism evidence="8 9">
    <name type="scientific">Saccharothrix xinjiangensis</name>
    <dbReference type="NCBI Taxonomy" id="204798"/>
    <lineage>
        <taxon>Bacteria</taxon>
        <taxon>Bacillati</taxon>
        <taxon>Actinomycetota</taxon>
        <taxon>Actinomycetes</taxon>
        <taxon>Pseudonocardiales</taxon>
        <taxon>Pseudonocardiaceae</taxon>
        <taxon>Saccharothrix</taxon>
    </lineage>
</organism>
<proteinExistence type="predicted"/>
<evidence type="ECO:0000256" key="2">
    <source>
        <dbReference type="ARBA" id="ARBA00022475"/>
    </source>
</evidence>
<evidence type="ECO:0000256" key="7">
    <source>
        <dbReference type="SAM" id="Phobius"/>
    </source>
</evidence>
<keyword evidence="5 7" id="KW-0472">Membrane</keyword>
<keyword evidence="3 7" id="KW-0812">Transmembrane</keyword>
<dbReference type="RefSeq" id="WP_380645882.1">
    <property type="nucleotide sequence ID" value="NZ_JBHSJB010000006.1"/>
</dbReference>
<feature type="transmembrane region" description="Helical" evidence="7">
    <location>
        <begin position="368"/>
        <end position="390"/>
    </location>
</feature>
<dbReference type="EMBL" id="JBHSJB010000006">
    <property type="protein sequence ID" value="MFC5053549.1"/>
    <property type="molecule type" value="Genomic_DNA"/>
</dbReference>
<feature type="transmembrane region" description="Helical" evidence="7">
    <location>
        <begin position="155"/>
        <end position="176"/>
    </location>
</feature>
<evidence type="ECO:0000256" key="4">
    <source>
        <dbReference type="ARBA" id="ARBA00022989"/>
    </source>
</evidence>
<feature type="transmembrane region" description="Helical" evidence="7">
    <location>
        <begin position="117"/>
        <end position="143"/>
    </location>
</feature>
<feature type="transmembrane region" description="Helical" evidence="7">
    <location>
        <begin position="72"/>
        <end position="105"/>
    </location>
</feature>
<feature type="transmembrane region" description="Helical" evidence="7">
    <location>
        <begin position="188"/>
        <end position="206"/>
    </location>
</feature>
<gene>
    <name evidence="8" type="ORF">ACFPFM_07235</name>
</gene>
<dbReference type="PANTHER" id="PTHR30250:SF26">
    <property type="entry name" value="PSMA PROTEIN"/>
    <property type="match status" value="1"/>
</dbReference>
<comment type="caution">
    <text evidence="8">The sequence shown here is derived from an EMBL/GenBank/DDBJ whole genome shotgun (WGS) entry which is preliminary data.</text>
</comment>
<reference evidence="9" key="1">
    <citation type="journal article" date="2019" name="Int. J. Syst. Evol. Microbiol.">
        <title>The Global Catalogue of Microorganisms (GCM) 10K type strain sequencing project: providing services to taxonomists for standard genome sequencing and annotation.</title>
        <authorList>
            <consortium name="The Broad Institute Genomics Platform"/>
            <consortium name="The Broad Institute Genome Sequencing Center for Infectious Disease"/>
            <person name="Wu L."/>
            <person name="Ma J."/>
        </authorList>
    </citation>
    <scope>NUCLEOTIDE SEQUENCE [LARGE SCALE GENOMIC DNA]</scope>
    <source>
        <strain evidence="9">KCTC 12848</strain>
    </source>
</reference>
<keyword evidence="4 7" id="KW-1133">Transmembrane helix</keyword>
<evidence type="ECO:0000313" key="9">
    <source>
        <dbReference type="Proteomes" id="UP001595833"/>
    </source>
</evidence>
<protein>
    <submittedName>
        <fullName evidence="8">Lipopolysaccharide biosynthesis protein</fullName>
    </submittedName>
</protein>
<keyword evidence="2" id="KW-1003">Cell membrane</keyword>
<accession>A0ABV9XWF3</accession>
<feature type="transmembrane region" description="Helical" evidence="7">
    <location>
        <begin position="397"/>
        <end position="415"/>
    </location>
</feature>
<feature type="region of interest" description="Disordered" evidence="6">
    <location>
        <begin position="1"/>
        <end position="20"/>
    </location>
</feature>
<feature type="transmembrane region" description="Helical" evidence="7">
    <location>
        <begin position="334"/>
        <end position="356"/>
    </location>
</feature>
<dbReference type="PANTHER" id="PTHR30250">
    <property type="entry name" value="PST FAMILY PREDICTED COLANIC ACID TRANSPORTER"/>
    <property type="match status" value="1"/>
</dbReference>
<sequence length="452" mass="47212">MTDESATRGEAGARVRAAEGARTRAPSARTWLTTWFASGELLRNSVAIMATTVVTSLFGFVFWLVVARSSPAWVSGAGAAVVSALQATTMFTAVGAAAAMLEWLPRSRSGVEWRRRLTAGVVVAAAGGCLGGLLVVGVLGHLYGTLPALRSPTGAVLFCLGAVFLAAGIVYDHAAIAEDRATMMLGRNALSTAARIPLVLVPWLLPGTEDRILTAWTVAAGLSLLVALTGFRRSALGSSLRPRSRGLPAALREMRQSLWVQHLITVTGTLGIYLLPLMVVVRVSVVANAYFYATWMIGAVFFMISPAVSTALFATCAGNPDAVGSAVRRSAVTIAVLLVVPMVVCLFGGGALLSLFGPEYPGEGRVLLVLLALSAVPDAIVNIAVAVLRATNRLRSALWFNTAVLVASLVLSWVLLPALGIVAVGLAWIAAQTGGALWVLVFRRRIITGSAA</sequence>
<dbReference type="Proteomes" id="UP001595833">
    <property type="component" value="Unassembled WGS sequence"/>
</dbReference>
<feature type="transmembrane region" description="Helical" evidence="7">
    <location>
        <begin position="289"/>
        <end position="313"/>
    </location>
</feature>
<feature type="transmembrane region" description="Helical" evidence="7">
    <location>
        <begin position="262"/>
        <end position="283"/>
    </location>
</feature>
<evidence type="ECO:0000256" key="3">
    <source>
        <dbReference type="ARBA" id="ARBA00022692"/>
    </source>
</evidence>
<comment type="subcellular location">
    <subcellularLocation>
        <location evidence="1">Cell membrane</location>
        <topology evidence="1">Multi-pass membrane protein</topology>
    </subcellularLocation>
</comment>
<evidence type="ECO:0000256" key="1">
    <source>
        <dbReference type="ARBA" id="ARBA00004651"/>
    </source>
</evidence>
<evidence type="ECO:0000256" key="5">
    <source>
        <dbReference type="ARBA" id="ARBA00023136"/>
    </source>
</evidence>
<name>A0ABV9XWF3_9PSEU</name>
<feature type="transmembrane region" description="Helical" evidence="7">
    <location>
        <begin position="46"/>
        <end position="66"/>
    </location>
</feature>
<dbReference type="InterPro" id="IPR050833">
    <property type="entry name" value="Poly_Biosynth_Transport"/>
</dbReference>
<keyword evidence="9" id="KW-1185">Reference proteome</keyword>